<dbReference type="Pfam" id="PF13589">
    <property type="entry name" value="HATPase_c_3"/>
    <property type="match status" value="1"/>
</dbReference>
<keyword evidence="2" id="KW-1133">Transmembrane helix</keyword>
<feature type="transmembrane region" description="Helical" evidence="2">
    <location>
        <begin position="296"/>
        <end position="318"/>
    </location>
</feature>
<dbReference type="Gramene" id="PVH66070">
    <property type="protein sequence ID" value="PVH66070"/>
    <property type="gene ID" value="PAHAL_1G141200"/>
</dbReference>
<organism evidence="3">
    <name type="scientific">Panicum hallii</name>
    <dbReference type="NCBI Taxonomy" id="206008"/>
    <lineage>
        <taxon>Eukaryota</taxon>
        <taxon>Viridiplantae</taxon>
        <taxon>Streptophyta</taxon>
        <taxon>Embryophyta</taxon>
        <taxon>Tracheophyta</taxon>
        <taxon>Spermatophyta</taxon>
        <taxon>Magnoliopsida</taxon>
        <taxon>Liliopsida</taxon>
        <taxon>Poales</taxon>
        <taxon>Poaceae</taxon>
        <taxon>PACMAD clade</taxon>
        <taxon>Panicoideae</taxon>
        <taxon>Panicodae</taxon>
        <taxon>Paniceae</taxon>
        <taxon>Panicinae</taxon>
        <taxon>Panicum</taxon>
        <taxon>Panicum sect. Panicum</taxon>
    </lineage>
</organism>
<keyword evidence="2" id="KW-0812">Transmembrane</keyword>
<dbReference type="AlphaFoldDB" id="A0A2T8KV65"/>
<dbReference type="InterPro" id="IPR036890">
    <property type="entry name" value="HATPase_C_sf"/>
</dbReference>
<dbReference type="EMBL" id="CM008046">
    <property type="protein sequence ID" value="PVH66070.1"/>
    <property type="molecule type" value="Genomic_DNA"/>
</dbReference>
<evidence type="ECO:0000313" key="3">
    <source>
        <dbReference type="EMBL" id="PVH66070.1"/>
    </source>
</evidence>
<keyword evidence="2" id="KW-0472">Membrane</keyword>
<protein>
    <recommendedName>
        <fullName evidence="4">Histidine kinase/HSP90-like ATPase domain-containing protein</fullName>
    </recommendedName>
</protein>
<dbReference type="Proteomes" id="UP000243499">
    <property type="component" value="Chromosome 1"/>
</dbReference>
<dbReference type="SUPFAM" id="SSF55874">
    <property type="entry name" value="ATPase domain of HSP90 chaperone/DNA topoisomerase II/histidine kinase"/>
    <property type="match status" value="1"/>
</dbReference>
<comment type="subunit">
    <text evidence="1">Homodimer.</text>
</comment>
<evidence type="ECO:0008006" key="4">
    <source>
        <dbReference type="Google" id="ProtNLM"/>
    </source>
</evidence>
<proteinExistence type="predicted"/>
<name>A0A2T8KV65_9POAL</name>
<dbReference type="Gene3D" id="3.30.565.10">
    <property type="entry name" value="Histidine kinase-like ATPase, C-terminal domain"/>
    <property type="match status" value="1"/>
</dbReference>
<evidence type="ECO:0000256" key="1">
    <source>
        <dbReference type="ARBA" id="ARBA00011738"/>
    </source>
</evidence>
<gene>
    <name evidence="3" type="ORF">PAHAL_1G141200</name>
</gene>
<feature type="transmembrane region" description="Helical" evidence="2">
    <location>
        <begin position="236"/>
        <end position="260"/>
    </location>
</feature>
<sequence length="358" mass="40270">MRSRFMLWSCSRMAEASRGAKRKALLQYSDGIEEEDASRVYRFQVLLPSGVIISLTLNNSGEEMSVRDVFLHSVKRELNSAPVGGGKVREIHWDGNYFLTDLLDRKITEKIKLSNFDTKSTNILRLHNEKGGFVSTFENMWDLTPQTDLVQELPAEYSTESALVDLTDNALQAVWSNGRGERKLIKITLDKEKIVFFDTGRGMDVSDGNSISKWGTMCSSNHRVFRQKGIGGKAPYLLPFFGMFGYCGTIASMHLGRIAIVSSKTKESRKVFTLHLSREALLKKTLSKNSKHTWKVLSLSLSLSLPNFCLLATLFAVLSKVNQISTSGLQTAGGVRNHLKRRCCCHHARVLPRWRFVG</sequence>
<evidence type="ECO:0000256" key="2">
    <source>
        <dbReference type="SAM" id="Phobius"/>
    </source>
</evidence>
<reference evidence="3" key="1">
    <citation type="submission" date="2018-04" db="EMBL/GenBank/DDBJ databases">
        <title>WGS assembly of Panicum hallii.</title>
        <authorList>
            <person name="Lovell J."/>
            <person name="Jenkins J."/>
            <person name="Lowry D."/>
            <person name="Mamidi S."/>
            <person name="Sreedasyam A."/>
            <person name="Weng X."/>
            <person name="Barry K."/>
            <person name="Bonette J."/>
            <person name="Campitelli B."/>
            <person name="Daum C."/>
            <person name="Gordon S."/>
            <person name="Gould B."/>
            <person name="Lipzen A."/>
            <person name="Macqueen A."/>
            <person name="Palacio-Mejia J."/>
            <person name="Plott C."/>
            <person name="Shakirov E."/>
            <person name="Shu S."/>
            <person name="Yoshinaga Y."/>
            <person name="Zane M."/>
            <person name="Rokhsar D."/>
            <person name="Grimwood J."/>
            <person name="Schmutz J."/>
            <person name="Juenger T."/>
        </authorList>
    </citation>
    <scope>NUCLEOTIDE SEQUENCE [LARGE SCALE GENOMIC DNA]</scope>
    <source>
        <strain evidence="3">FIL2</strain>
    </source>
</reference>
<accession>A0A2T8KV65</accession>